<proteinExistence type="predicted"/>
<dbReference type="Proteomes" id="UP000821853">
    <property type="component" value="Chromosome 1"/>
</dbReference>
<dbReference type="Pfam" id="PF23713">
    <property type="entry name" value="WHD_Egal"/>
    <property type="match status" value="1"/>
</dbReference>
<evidence type="ECO:0000313" key="4">
    <source>
        <dbReference type="Proteomes" id="UP000821853"/>
    </source>
</evidence>
<keyword evidence="4" id="KW-1185">Reference proteome</keyword>
<dbReference type="VEuPathDB" id="VectorBase:HLOH_061171"/>
<feature type="domain" description="Egal-1 winged helix" evidence="2">
    <location>
        <begin position="37"/>
        <end position="86"/>
    </location>
</feature>
<gene>
    <name evidence="3" type="ORF">HPB48_016440</name>
</gene>
<organism evidence="3 4">
    <name type="scientific">Haemaphysalis longicornis</name>
    <name type="common">Bush tick</name>
    <dbReference type="NCBI Taxonomy" id="44386"/>
    <lineage>
        <taxon>Eukaryota</taxon>
        <taxon>Metazoa</taxon>
        <taxon>Ecdysozoa</taxon>
        <taxon>Arthropoda</taxon>
        <taxon>Chelicerata</taxon>
        <taxon>Arachnida</taxon>
        <taxon>Acari</taxon>
        <taxon>Parasitiformes</taxon>
        <taxon>Ixodida</taxon>
        <taxon>Ixodoidea</taxon>
        <taxon>Ixodidae</taxon>
        <taxon>Haemaphysalinae</taxon>
        <taxon>Haemaphysalis</taxon>
    </lineage>
</organism>
<dbReference type="EMBL" id="JABSTR010000001">
    <property type="protein sequence ID" value="KAH9360546.1"/>
    <property type="molecule type" value="Genomic_DNA"/>
</dbReference>
<sequence>MRDAKAFQKYRVAITWWENRTTAGQVRARPQMPSTLTLPMQELTNHLSRLPPRTRTKYGNSVESLKEFLRQFPNVYVVGKQGKVYVWRRKRRATSTLNGTGFMATTSLSCTDEDDVTCLTNVTGKVYRIFSVYGFISVKYPISTSVYFDVKVFENAQHRSLRSSGLRVGDCVTLDAKEGPKECKARFRASRVTRAPVTPPSSSPGPSLHGDNDGGRRNTVTRTVKQYGVVETVKPSYGFIKFDRNHRDRAIFHADTVDKPLGPSINNLADVFTVGDKVRFNAKRIKNTSGNLRWEATAVRLCRSDDRSCAGDSGGQPSGNEVFMSDEEFEIQDLLQAKLDEYESREADLEEPPAGCAEWDAISVNADASISSGLDWK</sequence>
<dbReference type="InterPro" id="IPR012340">
    <property type="entry name" value="NA-bd_OB-fold"/>
</dbReference>
<evidence type="ECO:0000259" key="2">
    <source>
        <dbReference type="Pfam" id="PF23713"/>
    </source>
</evidence>
<dbReference type="OrthoDB" id="6428282at2759"/>
<protein>
    <recommendedName>
        <fullName evidence="2">Egal-1 winged helix domain-containing protein</fullName>
    </recommendedName>
</protein>
<accession>A0A9J6FBZ3</accession>
<dbReference type="AlphaFoldDB" id="A0A9J6FBZ3"/>
<reference evidence="3 4" key="1">
    <citation type="journal article" date="2020" name="Cell">
        <title>Large-Scale Comparative Analyses of Tick Genomes Elucidate Their Genetic Diversity and Vector Capacities.</title>
        <authorList>
            <consortium name="Tick Genome and Microbiome Consortium (TIGMIC)"/>
            <person name="Jia N."/>
            <person name="Wang J."/>
            <person name="Shi W."/>
            <person name="Du L."/>
            <person name="Sun Y."/>
            <person name="Zhan W."/>
            <person name="Jiang J.F."/>
            <person name="Wang Q."/>
            <person name="Zhang B."/>
            <person name="Ji P."/>
            <person name="Bell-Sakyi L."/>
            <person name="Cui X.M."/>
            <person name="Yuan T.T."/>
            <person name="Jiang B.G."/>
            <person name="Yang W.F."/>
            <person name="Lam T.T."/>
            <person name="Chang Q.C."/>
            <person name="Ding S.J."/>
            <person name="Wang X.J."/>
            <person name="Zhu J.G."/>
            <person name="Ruan X.D."/>
            <person name="Zhao L."/>
            <person name="Wei J.T."/>
            <person name="Ye R.Z."/>
            <person name="Que T.C."/>
            <person name="Du C.H."/>
            <person name="Zhou Y.H."/>
            <person name="Cheng J.X."/>
            <person name="Dai P.F."/>
            <person name="Guo W.B."/>
            <person name="Han X.H."/>
            <person name="Huang E.J."/>
            <person name="Li L.F."/>
            <person name="Wei W."/>
            <person name="Gao Y.C."/>
            <person name="Liu J.Z."/>
            <person name="Shao H.Z."/>
            <person name="Wang X."/>
            <person name="Wang C.C."/>
            <person name="Yang T.C."/>
            <person name="Huo Q.B."/>
            <person name="Li W."/>
            <person name="Chen H.Y."/>
            <person name="Chen S.E."/>
            <person name="Zhou L.G."/>
            <person name="Ni X.B."/>
            <person name="Tian J.H."/>
            <person name="Sheng Y."/>
            <person name="Liu T."/>
            <person name="Pan Y.S."/>
            <person name="Xia L.Y."/>
            <person name="Li J."/>
            <person name="Zhao F."/>
            <person name="Cao W.C."/>
        </authorList>
    </citation>
    <scope>NUCLEOTIDE SEQUENCE [LARGE SCALE GENOMIC DNA]</scope>
    <source>
        <strain evidence="3">HaeL-2018</strain>
    </source>
</reference>
<dbReference type="InterPro" id="IPR056589">
    <property type="entry name" value="WH_Egal-1"/>
</dbReference>
<dbReference type="Gene3D" id="2.40.50.140">
    <property type="entry name" value="Nucleic acid-binding proteins"/>
    <property type="match status" value="1"/>
</dbReference>
<name>A0A9J6FBZ3_HAELO</name>
<comment type="caution">
    <text evidence="3">The sequence shown here is derived from an EMBL/GenBank/DDBJ whole genome shotgun (WGS) entry which is preliminary data.</text>
</comment>
<feature type="region of interest" description="Disordered" evidence="1">
    <location>
        <begin position="187"/>
        <end position="223"/>
    </location>
</feature>
<evidence type="ECO:0000313" key="3">
    <source>
        <dbReference type="EMBL" id="KAH9360546.1"/>
    </source>
</evidence>
<evidence type="ECO:0000256" key="1">
    <source>
        <dbReference type="SAM" id="MobiDB-lite"/>
    </source>
</evidence>